<dbReference type="InterPro" id="IPR024336">
    <property type="entry name" value="tRNA_splic_suSen54_N"/>
</dbReference>
<evidence type="ECO:0000256" key="2">
    <source>
        <dbReference type="ARBA" id="ARBA00022694"/>
    </source>
</evidence>
<dbReference type="GO" id="GO:0000379">
    <property type="term" value="P:tRNA-type intron splice site recognition and cleavage"/>
    <property type="evidence" value="ECO:0007669"/>
    <property type="project" value="TreeGrafter"/>
</dbReference>
<dbReference type="GO" id="GO:0000214">
    <property type="term" value="C:tRNA-intron endonuclease complex"/>
    <property type="evidence" value="ECO:0007669"/>
    <property type="project" value="TreeGrafter"/>
</dbReference>
<dbReference type="GeneID" id="8241880"/>
<evidence type="ECO:0000256" key="3">
    <source>
        <dbReference type="SAM" id="MobiDB-lite"/>
    </source>
</evidence>
<dbReference type="PANTHER" id="PTHR21027:SF1">
    <property type="entry name" value="TRNA-SPLICING ENDONUCLEASE SUBUNIT SEN54"/>
    <property type="match status" value="1"/>
</dbReference>
<dbReference type="AlphaFoldDB" id="C1E2N9"/>
<feature type="region of interest" description="Disordered" evidence="3">
    <location>
        <begin position="171"/>
        <end position="197"/>
    </location>
</feature>
<keyword evidence="2" id="KW-0819">tRNA processing</keyword>
<dbReference type="KEGG" id="mis:MICPUN_57312"/>
<proteinExistence type="inferred from homology"/>
<feature type="region of interest" description="Disordered" evidence="3">
    <location>
        <begin position="1"/>
        <end position="85"/>
    </location>
</feature>
<name>C1E2N9_MICCC</name>
<dbReference type="OrthoDB" id="514732at2759"/>
<reference evidence="5 6" key="1">
    <citation type="journal article" date="2009" name="Science">
        <title>Green evolution and dynamic adaptations revealed by genomes of the marine picoeukaryotes Micromonas.</title>
        <authorList>
            <person name="Worden A.Z."/>
            <person name="Lee J.H."/>
            <person name="Mock T."/>
            <person name="Rouze P."/>
            <person name="Simmons M.P."/>
            <person name="Aerts A.L."/>
            <person name="Allen A.E."/>
            <person name="Cuvelier M.L."/>
            <person name="Derelle E."/>
            <person name="Everett M.V."/>
            <person name="Foulon E."/>
            <person name="Grimwood J."/>
            <person name="Gundlach H."/>
            <person name="Henrissat B."/>
            <person name="Napoli C."/>
            <person name="McDonald S.M."/>
            <person name="Parker M.S."/>
            <person name="Rombauts S."/>
            <person name="Salamov A."/>
            <person name="Von Dassow P."/>
            <person name="Badger J.H."/>
            <person name="Coutinho P.M."/>
            <person name="Demir E."/>
            <person name="Dubchak I."/>
            <person name="Gentemann C."/>
            <person name="Eikrem W."/>
            <person name="Gready J.E."/>
            <person name="John U."/>
            <person name="Lanier W."/>
            <person name="Lindquist E.A."/>
            <person name="Lucas S."/>
            <person name="Mayer K.F."/>
            <person name="Moreau H."/>
            <person name="Not F."/>
            <person name="Otillar R."/>
            <person name="Panaud O."/>
            <person name="Pangilinan J."/>
            <person name="Paulsen I."/>
            <person name="Piegu B."/>
            <person name="Poliakov A."/>
            <person name="Robbens S."/>
            <person name="Schmutz J."/>
            <person name="Toulza E."/>
            <person name="Wyss T."/>
            <person name="Zelensky A."/>
            <person name="Zhou K."/>
            <person name="Armbrust E.V."/>
            <person name="Bhattacharya D."/>
            <person name="Goodenough U.W."/>
            <person name="Van de Peer Y."/>
            <person name="Grigoriev I.V."/>
        </authorList>
    </citation>
    <scope>NUCLEOTIDE SEQUENCE [LARGE SCALE GENOMIC DNA]</scope>
    <source>
        <strain evidence="6">RCC299 / NOUM17</strain>
    </source>
</reference>
<dbReference type="OMA" id="DEWSGRE"/>
<protein>
    <recommendedName>
        <fullName evidence="4">tRNA-splicing endonuclease subunit Sen54 N-terminal domain-containing protein</fullName>
    </recommendedName>
</protein>
<gene>
    <name evidence="5" type="ORF">MICPUN_57312</name>
</gene>
<dbReference type="EMBL" id="CP001324">
    <property type="protein sequence ID" value="ACO62378.1"/>
    <property type="molecule type" value="Genomic_DNA"/>
</dbReference>
<evidence type="ECO:0000313" key="5">
    <source>
        <dbReference type="EMBL" id="ACO62378.1"/>
    </source>
</evidence>
<keyword evidence="6" id="KW-1185">Reference proteome</keyword>
<dbReference type="PANTHER" id="PTHR21027">
    <property type="entry name" value="TRNA-SPLICING ENDONUCLEASE SUBUNIT SEN54"/>
    <property type="match status" value="1"/>
</dbReference>
<comment type="similarity">
    <text evidence="1">Belongs to the SEN54 family.</text>
</comment>
<evidence type="ECO:0000259" key="4">
    <source>
        <dbReference type="Pfam" id="PF12928"/>
    </source>
</evidence>
<evidence type="ECO:0000313" key="6">
    <source>
        <dbReference type="Proteomes" id="UP000002009"/>
    </source>
</evidence>
<dbReference type="InParanoid" id="C1E2N9"/>
<dbReference type="Proteomes" id="UP000002009">
    <property type="component" value="Chromosome 3"/>
</dbReference>
<accession>C1E2N9</accession>
<feature type="domain" description="tRNA-splicing endonuclease subunit Sen54 N-terminal" evidence="4">
    <location>
        <begin position="99"/>
        <end position="168"/>
    </location>
</feature>
<feature type="compositionally biased region" description="Basic and acidic residues" evidence="3">
    <location>
        <begin position="176"/>
        <end position="185"/>
    </location>
</feature>
<evidence type="ECO:0000256" key="1">
    <source>
        <dbReference type="ARBA" id="ARBA00005736"/>
    </source>
</evidence>
<sequence>MTGGGSHGAGSKRPARTDASALFKRGGPKAMRPAHRPGDAAGRAGWGGPDEEGDDRRDDEWGCATTTTATGGGGEVEPSRDGSLASHPRLAAKLRALCSALERPAGAHPNNLSVARWTATGDAALPFVAELLRTRGKHFTKFGHVCGARTYLLPEEVLFLVETERLAVVPPGRARKTNDDEKTNDGETNDGDDPAVSGAAMSLRAVRDAVTRRCGVREAWYQVFAKLAREGYTVRRFDSPWCQPPRGFSSGGGGDHAAFAGSGPLAGDFTTNVLSRDETVPPPREEEESTRPVPAADGWWVDASTWTGAPTEPIVPEPPESEHAPDTSAPFPLPVFQVYAPNRHFSKRDPDDVAFFVFHGDRPPNSDEVRTAANATANGFREGRERRAKNAHREDSSRGAPHAIPGEKMVYAHVSDSTVMMYRMTPSRAPESDEVPQSL</sequence>
<dbReference type="Pfam" id="PF12928">
    <property type="entry name" value="tRNA_int_end_N2"/>
    <property type="match status" value="1"/>
</dbReference>
<feature type="region of interest" description="Disordered" evidence="3">
    <location>
        <begin position="379"/>
        <end position="406"/>
    </location>
</feature>
<dbReference type="InterPro" id="IPR024337">
    <property type="entry name" value="tRNA_splic_suSen54"/>
</dbReference>
<dbReference type="STRING" id="296587.C1E2N9"/>
<organism evidence="5 6">
    <name type="scientific">Micromonas commoda (strain RCC299 / NOUM17 / CCMP2709)</name>
    <name type="common">Picoplanktonic green alga</name>
    <dbReference type="NCBI Taxonomy" id="296587"/>
    <lineage>
        <taxon>Eukaryota</taxon>
        <taxon>Viridiplantae</taxon>
        <taxon>Chlorophyta</taxon>
        <taxon>Mamiellophyceae</taxon>
        <taxon>Mamiellales</taxon>
        <taxon>Mamiellaceae</taxon>
        <taxon>Micromonas</taxon>
    </lineage>
</organism>
<dbReference type="eggNOG" id="KOG1975">
    <property type="taxonomic scope" value="Eukaryota"/>
</dbReference>
<dbReference type="RefSeq" id="XP_002501120.1">
    <property type="nucleotide sequence ID" value="XM_002501074.1"/>
</dbReference>